<comment type="subcellular location">
    <subcellularLocation>
        <location evidence="1">Mitochondrion</location>
    </subcellularLocation>
</comment>
<sequence>MLRKQLMALPITCLSPITKSQNRVIFCVINKRISYSNFMQLPYQQIESIDNNDIEASTMKHENIPSIFYEYLTNVTPKFKDKILENYFTVTSINNTDPYLISREIGNDFVALIKDDLLESVSHVIELNPGFGVLTESLLQAGVPFINLYEKYNEFHSTLNNLSNAYPGRLKIKRGNLFTMSKMLNLNIKEKPHTNICELLGDIPRRKWDDESCMQIIGTTTKHLFVRHLIISIIFQTGFMMYGRPIFYLALSPSVWNTFMYNGKKASTNCIMFNILLDYKIFGTIDRRGFIPCLRKKKKVNNNKGRKTDSEMLYVVKLEPKADLLKLFDGKDSLIYFWHFVRHHFYKPSLRVIPALEKIVPDCGLRLIEKNYNIFTEFGHLSPSQVFDLFIEFKSWPEFKDSSFLLSANEIKKTYDPYMEECE</sequence>
<protein>
    <recommendedName>
        <fullName evidence="2">Dimethyladenosine transferase 2, mitochondrial</fullName>
    </recommendedName>
    <alternativeName>
        <fullName evidence="12">Mitochondrial 12S rRNA dimethylase 2</fullName>
    </alternativeName>
    <alternativeName>
        <fullName evidence="13">Mitochondrial transcription factor B2</fullName>
    </alternativeName>
    <alternativeName>
        <fullName evidence="14">S-adenosylmethionine-6-N', N'-adenosyl(rRNA) dimethyltransferase 2</fullName>
    </alternativeName>
</protein>
<name>A0AAJ7NEA1_9HYME</name>
<proteinExistence type="predicted"/>
<dbReference type="GeneID" id="108631008"/>
<dbReference type="KEGG" id="ccal:108631008"/>
<keyword evidence="7" id="KW-0694">RNA-binding</keyword>
<dbReference type="CTD" id="41228"/>
<keyword evidence="5 16" id="KW-0808">Transferase</keyword>
<evidence type="ECO:0000256" key="8">
    <source>
        <dbReference type="ARBA" id="ARBA00022946"/>
    </source>
</evidence>
<dbReference type="GO" id="GO:0006391">
    <property type="term" value="P:transcription initiation at mitochondrial promoter"/>
    <property type="evidence" value="ECO:0007669"/>
    <property type="project" value="TreeGrafter"/>
</dbReference>
<keyword evidence="3" id="KW-0698">rRNA processing</keyword>
<evidence type="ECO:0000256" key="1">
    <source>
        <dbReference type="ARBA" id="ARBA00004173"/>
    </source>
</evidence>
<evidence type="ECO:0000256" key="13">
    <source>
        <dbReference type="ARBA" id="ARBA00031609"/>
    </source>
</evidence>
<evidence type="ECO:0000256" key="10">
    <source>
        <dbReference type="ARBA" id="ARBA00023128"/>
    </source>
</evidence>
<reference evidence="16" key="1">
    <citation type="submission" date="2025-08" db="UniProtKB">
        <authorList>
            <consortium name="RefSeq"/>
        </authorList>
    </citation>
    <scope>IDENTIFICATION</scope>
    <source>
        <tissue evidence="16">Whole body</tissue>
    </source>
</reference>
<dbReference type="Proteomes" id="UP000694925">
    <property type="component" value="Unplaced"/>
</dbReference>
<organism evidence="15 16">
    <name type="scientific">Ceratina calcarata</name>
    <dbReference type="NCBI Taxonomy" id="156304"/>
    <lineage>
        <taxon>Eukaryota</taxon>
        <taxon>Metazoa</taxon>
        <taxon>Ecdysozoa</taxon>
        <taxon>Arthropoda</taxon>
        <taxon>Hexapoda</taxon>
        <taxon>Insecta</taxon>
        <taxon>Pterygota</taxon>
        <taxon>Neoptera</taxon>
        <taxon>Endopterygota</taxon>
        <taxon>Hymenoptera</taxon>
        <taxon>Apocrita</taxon>
        <taxon>Aculeata</taxon>
        <taxon>Apoidea</taxon>
        <taxon>Anthophila</taxon>
        <taxon>Apidae</taxon>
        <taxon>Ceratina</taxon>
        <taxon>Zadontomerus</taxon>
    </lineage>
</organism>
<keyword evidence="11" id="KW-0804">Transcription</keyword>
<evidence type="ECO:0000256" key="11">
    <source>
        <dbReference type="ARBA" id="ARBA00023163"/>
    </source>
</evidence>
<dbReference type="SUPFAM" id="SSF53335">
    <property type="entry name" value="S-adenosyl-L-methionine-dependent methyltransferases"/>
    <property type="match status" value="1"/>
</dbReference>
<evidence type="ECO:0000256" key="3">
    <source>
        <dbReference type="ARBA" id="ARBA00022552"/>
    </source>
</evidence>
<evidence type="ECO:0000256" key="9">
    <source>
        <dbReference type="ARBA" id="ARBA00023015"/>
    </source>
</evidence>
<accession>A0AAJ7NEA1</accession>
<dbReference type="PANTHER" id="PTHR11727">
    <property type="entry name" value="DIMETHYLADENOSINE TRANSFERASE"/>
    <property type="match status" value="1"/>
</dbReference>
<dbReference type="InterPro" id="IPR001737">
    <property type="entry name" value="KsgA/Erm"/>
</dbReference>
<evidence type="ECO:0000313" key="16">
    <source>
        <dbReference type="RefSeq" id="XP_017890154.1"/>
    </source>
</evidence>
<evidence type="ECO:0000256" key="5">
    <source>
        <dbReference type="ARBA" id="ARBA00022679"/>
    </source>
</evidence>
<dbReference type="AlphaFoldDB" id="A0AAJ7NEA1"/>
<dbReference type="GO" id="GO:0034246">
    <property type="term" value="F:mitochondrial transcription factor activity"/>
    <property type="evidence" value="ECO:0007669"/>
    <property type="project" value="TreeGrafter"/>
</dbReference>
<dbReference type="GO" id="GO:0003723">
    <property type="term" value="F:RNA binding"/>
    <property type="evidence" value="ECO:0007669"/>
    <property type="project" value="UniProtKB-KW"/>
</dbReference>
<dbReference type="RefSeq" id="XP_017890154.1">
    <property type="nucleotide sequence ID" value="XM_018034665.2"/>
</dbReference>
<evidence type="ECO:0000256" key="14">
    <source>
        <dbReference type="ARBA" id="ARBA00032796"/>
    </source>
</evidence>
<evidence type="ECO:0000256" key="6">
    <source>
        <dbReference type="ARBA" id="ARBA00022691"/>
    </source>
</evidence>
<evidence type="ECO:0000256" key="7">
    <source>
        <dbReference type="ARBA" id="ARBA00022884"/>
    </source>
</evidence>
<keyword evidence="8" id="KW-0809">Transit peptide</keyword>
<dbReference type="PANTHER" id="PTHR11727:SF13">
    <property type="entry name" value="DIMETHYLADENOSINE TRANSFERASE 2, MITOCHONDRIAL"/>
    <property type="match status" value="1"/>
</dbReference>
<dbReference type="GO" id="GO:0005759">
    <property type="term" value="C:mitochondrial matrix"/>
    <property type="evidence" value="ECO:0007669"/>
    <property type="project" value="TreeGrafter"/>
</dbReference>
<evidence type="ECO:0000256" key="2">
    <source>
        <dbReference type="ARBA" id="ARBA00018369"/>
    </source>
</evidence>
<keyword evidence="9" id="KW-0805">Transcription regulation</keyword>
<gene>
    <name evidence="16" type="primary">LOC108631008</name>
</gene>
<evidence type="ECO:0000313" key="15">
    <source>
        <dbReference type="Proteomes" id="UP000694925"/>
    </source>
</evidence>
<keyword evidence="4" id="KW-0489">Methyltransferase</keyword>
<dbReference type="Gene3D" id="3.40.50.150">
    <property type="entry name" value="Vaccinia Virus protein VP39"/>
    <property type="match status" value="1"/>
</dbReference>
<keyword evidence="10" id="KW-0496">Mitochondrion</keyword>
<dbReference type="InterPro" id="IPR029063">
    <property type="entry name" value="SAM-dependent_MTases_sf"/>
</dbReference>
<evidence type="ECO:0000256" key="4">
    <source>
        <dbReference type="ARBA" id="ARBA00022603"/>
    </source>
</evidence>
<keyword evidence="15" id="KW-1185">Reference proteome</keyword>
<evidence type="ECO:0000256" key="12">
    <source>
        <dbReference type="ARBA" id="ARBA00029708"/>
    </source>
</evidence>
<keyword evidence="6" id="KW-0949">S-adenosyl-L-methionine</keyword>
<dbReference type="GO" id="GO:0000179">
    <property type="term" value="F:rRNA (adenine-N6,N6-)-dimethyltransferase activity"/>
    <property type="evidence" value="ECO:0007669"/>
    <property type="project" value="TreeGrafter"/>
</dbReference>